<keyword evidence="3" id="KW-1185">Reference proteome</keyword>
<gene>
    <name evidence="2" type="ORF">X777_14054</name>
</gene>
<evidence type="ECO:0000256" key="1">
    <source>
        <dbReference type="SAM" id="MobiDB-lite"/>
    </source>
</evidence>
<organism evidence="2 3">
    <name type="scientific">Ooceraea biroi</name>
    <name type="common">Clonal raider ant</name>
    <name type="synonym">Cerapachys biroi</name>
    <dbReference type="NCBI Taxonomy" id="2015173"/>
    <lineage>
        <taxon>Eukaryota</taxon>
        <taxon>Metazoa</taxon>
        <taxon>Ecdysozoa</taxon>
        <taxon>Arthropoda</taxon>
        <taxon>Hexapoda</taxon>
        <taxon>Insecta</taxon>
        <taxon>Pterygota</taxon>
        <taxon>Neoptera</taxon>
        <taxon>Endopterygota</taxon>
        <taxon>Hymenoptera</taxon>
        <taxon>Apocrita</taxon>
        <taxon>Aculeata</taxon>
        <taxon>Formicoidea</taxon>
        <taxon>Formicidae</taxon>
        <taxon>Dorylinae</taxon>
        <taxon>Ooceraea</taxon>
    </lineage>
</organism>
<dbReference type="EMBL" id="KK107672">
    <property type="protein sequence ID" value="EZA48169.1"/>
    <property type="molecule type" value="Genomic_DNA"/>
</dbReference>
<feature type="compositionally biased region" description="Low complexity" evidence="1">
    <location>
        <begin position="1"/>
        <end position="10"/>
    </location>
</feature>
<reference evidence="2 3" key="1">
    <citation type="journal article" date="2014" name="Curr. Biol.">
        <title>The genome of the clonal raider ant Cerapachys biroi.</title>
        <authorList>
            <person name="Oxley P.R."/>
            <person name="Ji L."/>
            <person name="Fetter-Pruneda I."/>
            <person name="McKenzie S.K."/>
            <person name="Li C."/>
            <person name="Hu H."/>
            <person name="Zhang G."/>
            <person name="Kronauer D.J."/>
        </authorList>
    </citation>
    <scope>NUCLEOTIDE SEQUENCE [LARGE SCALE GENOMIC DNA]</scope>
</reference>
<protein>
    <submittedName>
        <fullName evidence="2">Uncharacterized protein</fullName>
    </submittedName>
</protein>
<name>A0A026VZ90_OOCBI</name>
<feature type="non-terminal residue" evidence="2">
    <location>
        <position position="1"/>
    </location>
</feature>
<evidence type="ECO:0000313" key="3">
    <source>
        <dbReference type="Proteomes" id="UP000053097"/>
    </source>
</evidence>
<sequence>SARSIRASRAATRRRCPRGAAARASRRAVNGSRDIGSRSERDDAVRDDDDDDVQPKPDAPKIRESTHEETSAGNEERIVPSFGTTFFLH</sequence>
<dbReference type="AlphaFoldDB" id="A0A026VZ90"/>
<feature type="compositionally biased region" description="Basic and acidic residues" evidence="1">
    <location>
        <begin position="53"/>
        <end position="78"/>
    </location>
</feature>
<feature type="non-terminal residue" evidence="2">
    <location>
        <position position="89"/>
    </location>
</feature>
<evidence type="ECO:0000313" key="2">
    <source>
        <dbReference type="EMBL" id="EZA48169.1"/>
    </source>
</evidence>
<feature type="region of interest" description="Disordered" evidence="1">
    <location>
        <begin position="1"/>
        <end position="89"/>
    </location>
</feature>
<accession>A0A026VZ90</accession>
<dbReference type="Proteomes" id="UP000053097">
    <property type="component" value="Unassembled WGS sequence"/>
</dbReference>
<proteinExistence type="predicted"/>
<feature type="compositionally biased region" description="Basic and acidic residues" evidence="1">
    <location>
        <begin position="35"/>
        <end position="44"/>
    </location>
</feature>